<dbReference type="EMBL" id="CM007381">
    <property type="protein sequence ID" value="ONK80120.1"/>
    <property type="molecule type" value="Genomic_DNA"/>
</dbReference>
<dbReference type="AlphaFoldDB" id="A0A5P1FTW1"/>
<feature type="compositionally biased region" description="Basic and acidic residues" evidence="1">
    <location>
        <begin position="420"/>
        <end position="437"/>
    </location>
</feature>
<evidence type="ECO:0000256" key="1">
    <source>
        <dbReference type="SAM" id="MobiDB-lite"/>
    </source>
</evidence>
<feature type="region of interest" description="Disordered" evidence="1">
    <location>
        <begin position="495"/>
        <end position="527"/>
    </location>
</feature>
<feature type="region of interest" description="Disordered" evidence="1">
    <location>
        <begin position="174"/>
        <end position="209"/>
    </location>
</feature>
<proteinExistence type="predicted"/>
<dbReference type="OrthoDB" id="1934890at2759"/>
<feature type="compositionally biased region" description="Basic and acidic residues" evidence="1">
    <location>
        <begin position="369"/>
        <end position="406"/>
    </location>
</feature>
<feature type="compositionally biased region" description="Basic and acidic residues" evidence="1">
    <location>
        <begin position="341"/>
        <end position="359"/>
    </location>
</feature>
<evidence type="ECO:0000313" key="2">
    <source>
        <dbReference type="EMBL" id="ONK80120.1"/>
    </source>
</evidence>
<dbReference type="PANTHER" id="PTHR33448">
    <property type="entry name" value="CHLOROPLAST PROTEIN HCF243-RELATED"/>
    <property type="match status" value="1"/>
</dbReference>
<protein>
    <submittedName>
        <fullName evidence="2">Uncharacterized protein</fullName>
    </submittedName>
</protein>
<reference evidence="3" key="1">
    <citation type="journal article" date="2017" name="Nat. Commun.">
        <title>The asparagus genome sheds light on the origin and evolution of a young Y chromosome.</title>
        <authorList>
            <person name="Harkess A."/>
            <person name="Zhou J."/>
            <person name="Xu C."/>
            <person name="Bowers J.E."/>
            <person name="Van der Hulst R."/>
            <person name="Ayyampalayam S."/>
            <person name="Mercati F."/>
            <person name="Riccardi P."/>
            <person name="McKain M.R."/>
            <person name="Kakrana A."/>
            <person name="Tang H."/>
            <person name="Ray J."/>
            <person name="Groenendijk J."/>
            <person name="Arikit S."/>
            <person name="Mathioni S.M."/>
            <person name="Nakano M."/>
            <person name="Shan H."/>
            <person name="Telgmann-Rauber A."/>
            <person name="Kanno A."/>
            <person name="Yue Z."/>
            <person name="Chen H."/>
            <person name="Li W."/>
            <person name="Chen Y."/>
            <person name="Xu X."/>
            <person name="Zhang Y."/>
            <person name="Luo S."/>
            <person name="Chen H."/>
            <person name="Gao J."/>
            <person name="Mao Z."/>
            <person name="Pires J.C."/>
            <person name="Luo M."/>
            <person name="Kudrna D."/>
            <person name="Wing R.A."/>
            <person name="Meyers B.C."/>
            <person name="Yi K."/>
            <person name="Kong H."/>
            <person name="Lavrijsen P."/>
            <person name="Sunseri F."/>
            <person name="Falavigna A."/>
            <person name="Ye Y."/>
            <person name="Leebens-Mack J.H."/>
            <person name="Chen G."/>
        </authorList>
    </citation>
    <scope>NUCLEOTIDE SEQUENCE [LARGE SCALE GENOMIC DNA]</scope>
    <source>
        <strain evidence="3">cv. DH0086</strain>
    </source>
</reference>
<feature type="compositionally biased region" description="Acidic residues" evidence="1">
    <location>
        <begin position="179"/>
        <end position="189"/>
    </location>
</feature>
<evidence type="ECO:0000313" key="3">
    <source>
        <dbReference type="Proteomes" id="UP000243459"/>
    </source>
</evidence>
<sequence length="609" mass="69105">MTKSKSVSRSRSGRGEASFRRSEAASRRWKTVSVCDALRSFGSEINCFVPCGWSICSSRGDEEMKRRNWLMAIEEEKGMGREFVGLVVEERERGLVNWKSGEEEEEEEDVELKFFEKKEEDPVVVEKEVMKEEEEEESVNVCVPPRNALLLMRCRSDPVRMAALSKRFWDSPAMKVQEGEAEEEEEVGDEESHGTVENHVTEEEGDAGEVYIERSSIDAEEEVEKEVVLNEEKPEEVDCVIEDKIIVVEEDKGEVEKEVGVVNELEETKEEIFGEVIQAKVAEKVEETVAIDESREKKEEAHAQGEETLDVRRGGDEVGQVEIILRRSISCSVPKSNDFASKAKEGGKRRSFSYREKKENRRHSFSTEGEARRPSFSSEKEARRSSFSVDKEGRRRWSFSIEKENLGPKGKPKVQSQAQKKNEAPPAKEETAVEPKITDEVREKIQVSKRDEAQVLGGKEKKIRELPECLLLMMYEPKLSMEVSKETWVCSTDFRWRPNYNHPPKAKPKSNTDDDSNRIEEKPAEDKNVIAVANANANANATTAQETPSRTQPAVPATEQKLLKSSPLPAHFVLTRCKSEPMKSSARLAPDAWFWKSRHQPIGTAGIGF</sequence>
<organism evidence="2 3">
    <name type="scientific">Asparagus officinalis</name>
    <name type="common">Garden asparagus</name>
    <dbReference type="NCBI Taxonomy" id="4686"/>
    <lineage>
        <taxon>Eukaryota</taxon>
        <taxon>Viridiplantae</taxon>
        <taxon>Streptophyta</taxon>
        <taxon>Embryophyta</taxon>
        <taxon>Tracheophyta</taxon>
        <taxon>Spermatophyta</taxon>
        <taxon>Magnoliopsida</taxon>
        <taxon>Liliopsida</taxon>
        <taxon>Asparagales</taxon>
        <taxon>Asparagaceae</taxon>
        <taxon>Asparagoideae</taxon>
        <taxon>Asparagus</taxon>
    </lineage>
</organism>
<keyword evidence="3" id="KW-1185">Reference proteome</keyword>
<dbReference type="PANTHER" id="PTHR33448:SF4">
    <property type="entry name" value="CHLOROPLAST PROTEIN HCF243"/>
    <property type="match status" value="1"/>
</dbReference>
<feature type="region of interest" description="Disordered" evidence="1">
    <location>
        <begin position="335"/>
        <end position="437"/>
    </location>
</feature>
<feature type="compositionally biased region" description="Basic and acidic residues" evidence="1">
    <location>
        <begin position="190"/>
        <end position="202"/>
    </location>
</feature>
<dbReference type="Proteomes" id="UP000243459">
    <property type="component" value="Chromosome 1"/>
</dbReference>
<accession>A0A5P1FTW1</accession>
<dbReference type="OMA" id="CEWNNEL"/>
<gene>
    <name evidence="2" type="ORF">A4U43_C01F14090</name>
</gene>
<dbReference type="Gramene" id="ONK80120">
    <property type="protein sequence ID" value="ONK80120"/>
    <property type="gene ID" value="A4U43_C01F14090"/>
</dbReference>
<feature type="compositionally biased region" description="Basic and acidic residues" evidence="1">
    <location>
        <begin position="510"/>
        <end position="527"/>
    </location>
</feature>
<name>A0A5P1FTW1_ASPOF</name>
<feature type="region of interest" description="Disordered" evidence="1">
    <location>
        <begin position="289"/>
        <end position="314"/>
    </location>
</feature>